<accession>A0AA36GVJ9</accession>
<comment type="caution">
    <text evidence="1">The sequence shown here is derived from an EMBL/GenBank/DDBJ whole genome shotgun (WGS) entry which is preliminary data.</text>
</comment>
<dbReference type="EMBL" id="CATQJL010000223">
    <property type="protein sequence ID" value="CAJ0599161.1"/>
    <property type="molecule type" value="Genomic_DNA"/>
</dbReference>
<name>A0AA36GVJ9_CYLNA</name>
<evidence type="ECO:0000313" key="2">
    <source>
        <dbReference type="Proteomes" id="UP001176961"/>
    </source>
</evidence>
<reference evidence="1" key="1">
    <citation type="submission" date="2023-07" db="EMBL/GenBank/DDBJ databases">
        <authorList>
            <consortium name="CYATHOMIX"/>
        </authorList>
    </citation>
    <scope>NUCLEOTIDE SEQUENCE</scope>
    <source>
        <strain evidence="1">N/A</strain>
    </source>
</reference>
<gene>
    <name evidence="1" type="ORF">CYNAS_LOCUS11144</name>
</gene>
<dbReference type="Proteomes" id="UP001176961">
    <property type="component" value="Unassembled WGS sequence"/>
</dbReference>
<organism evidence="1 2">
    <name type="scientific">Cylicocyclus nassatus</name>
    <name type="common">Nematode worm</name>
    <dbReference type="NCBI Taxonomy" id="53992"/>
    <lineage>
        <taxon>Eukaryota</taxon>
        <taxon>Metazoa</taxon>
        <taxon>Ecdysozoa</taxon>
        <taxon>Nematoda</taxon>
        <taxon>Chromadorea</taxon>
        <taxon>Rhabditida</taxon>
        <taxon>Rhabditina</taxon>
        <taxon>Rhabditomorpha</taxon>
        <taxon>Strongyloidea</taxon>
        <taxon>Strongylidae</taxon>
        <taxon>Cylicocyclus</taxon>
    </lineage>
</organism>
<feature type="non-terminal residue" evidence="1">
    <location>
        <position position="1"/>
    </location>
</feature>
<sequence length="76" mass="8652">SIFCSEQPNVSVPSFVGTSAVFENRSTNSECRPLLYCRYIDNCFIIFALREKPNSEWLPFLNVQISISPSVCATKW</sequence>
<proteinExistence type="predicted"/>
<dbReference type="AlphaFoldDB" id="A0AA36GVJ9"/>
<keyword evidence="2" id="KW-1185">Reference proteome</keyword>
<protein>
    <submittedName>
        <fullName evidence="1">Uncharacterized protein</fullName>
    </submittedName>
</protein>
<evidence type="ECO:0000313" key="1">
    <source>
        <dbReference type="EMBL" id="CAJ0599161.1"/>
    </source>
</evidence>
<feature type="non-terminal residue" evidence="1">
    <location>
        <position position="76"/>
    </location>
</feature>